<feature type="transmembrane region" description="Helical" evidence="1">
    <location>
        <begin position="9"/>
        <end position="30"/>
    </location>
</feature>
<name>A0A327YXY8_9FLAO</name>
<dbReference type="RefSeq" id="WP_111566280.1">
    <property type="nucleotide sequence ID" value="NZ_QLMI01000002.1"/>
</dbReference>
<dbReference type="OrthoDB" id="1446429at2"/>
<dbReference type="AlphaFoldDB" id="A0A327YXY8"/>
<sequence length="142" mass="15762">MNVYKISKILVIIIGIIASILFVSALGMEISMENNSYIVDYFIYVSYLAMAIAFFSVVYFVFKNLITHKEQLRRALISVGLFAAIVLIAFILADSTEVKLKDGGVISSFSSKLISTSLNTFYILAFVSVAVLGWTGFSKFKK</sequence>
<proteinExistence type="predicted"/>
<gene>
    <name evidence="2" type="ORF">B0I03_102366</name>
</gene>
<feature type="transmembrane region" description="Helical" evidence="1">
    <location>
        <begin position="74"/>
        <end position="93"/>
    </location>
</feature>
<dbReference type="Proteomes" id="UP000249620">
    <property type="component" value="Unassembled WGS sequence"/>
</dbReference>
<evidence type="ECO:0000313" key="2">
    <source>
        <dbReference type="EMBL" id="RAK24505.1"/>
    </source>
</evidence>
<keyword evidence="1" id="KW-0472">Membrane</keyword>
<keyword evidence="3" id="KW-1185">Reference proteome</keyword>
<evidence type="ECO:0000256" key="1">
    <source>
        <dbReference type="SAM" id="Phobius"/>
    </source>
</evidence>
<keyword evidence="1" id="KW-1133">Transmembrane helix</keyword>
<protein>
    <submittedName>
        <fullName evidence="2">Uncharacterized protein</fullName>
    </submittedName>
</protein>
<reference evidence="2 3" key="1">
    <citation type="submission" date="2018-06" db="EMBL/GenBank/DDBJ databases">
        <title>Genomic Encyclopedia of Type Strains, Phase III (KMG-III): the genomes of soil and plant-associated and newly described type strains.</title>
        <authorList>
            <person name="Whitman W."/>
        </authorList>
    </citation>
    <scope>NUCLEOTIDE SEQUENCE [LARGE SCALE GENOMIC DNA]</scope>
    <source>
        <strain evidence="2 3">CGMCC 1.12398</strain>
    </source>
</reference>
<comment type="caution">
    <text evidence="2">The sequence shown here is derived from an EMBL/GenBank/DDBJ whole genome shotgun (WGS) entry which is preliminary data.</text>
</comment>
<dbReference type="EMBL" id="QLMI01000002">
    <property type="protein sequence ID" value="RAK24505.1"/>
    <property type="molecule type" value="Genomic_DNA"/>
</dbReference>
<feature type="transmembrane region" description="Helical" evidence="1">
    <location>
        <begin position="42"/>
        <end position="62"/>
    </location>
</feature>
<evidence type="ECO:0000313" key="3">
    <source>
        <dbReference type="Proteomes" id="UP000249620"/>
    </source>
</evidence>
<accession>A0A327YXY8</accession>
<keyword evidence="1" id="KW-0812">Transmembrane</keyword>
<feature type="transmembrane region" description="Helical" evidence="1">
    <location>
        <begin position="113"/>
        <end position="137"/>
    </location>
</feature>
<organism evidence="2 3">
    <name type="scientific">Flavobacterium aquaticum</name>
    <dbReference type="NCBI Taxonomy" id="1236486"/>
    <lineage>
        <taxon>Bacteria</taxon>
        <taxon>Pseudomonadati</taxon>
        <taxon>Bacteroidota</taxon>
        <taxon>Flavobacteriia</taxon>
        <taxon>Flavobacteriales</taxon>
        <taxon>Flavobacteriaceae</taxon>
        <taxon>Flavobacterium</taxon>
    </lineage>
</organism>